<dbReference type="Gene3D" id="1.10.10.10">
    <property type="entry name" value="Winged helix-like DNA-binding domain superfamily/Winged helix DNA-binding domain"/>
    <property type="match status" value="1"/>
</dbReference>
<dbReference type="PRINTS" id="PR00364">
    <property type="entry name" value="DISEASERSIST"/>
</dbReference>
<dbReference type="InterPro" id="IPR058852">
    <property type="entry name" value="HTH_77"/>
</dbReference>
<dbReference type="InterPro" id="IPR027417">
    <property type="entry name" value="P-loop_NTPase"/>
</dbReference>
<protein>
    <recommendedName>
        <fullName evidence="1">HTH luxR-type domain-containing protein</fullName>
    </recommendedName>
</protein>
<dbReference type="Pfam" id="PF25872">
    <property type="entry name" value="HTH_77"/>
    <property type="match status" value="1"/>
</dbReference>
<dbReference type="SUPFAM" id="SSF46894">
    <property type="entry name" value="C-terminal effector domain of the bipartite response regulators"/>
    <property type="match status" value="1"/>
</dbReference>
<organism evidence="2 3">
    <name type="scientific">Plantactinospora mayteni</name>
    <dbReference type="NCBI Taxonomy" id="566021"/>
    <lineage>
        <taxon>Bacteria</taxon>
        <taxon>Bacillati</taxon>
        <taxon>Actinomycetota</taxon>
        <taxon>Actinomycetes</taxon>
        <taxon>Micromonosporales</taxon>
        <taxon>Micromonosporaceae</taxon>
        <taxon>Plantactinospora</taxon>
    </lineage>
</organism>
<gene>
    <name evidence="2" type="ORF">Pma05_03460</name>
</gene>
<accession>A0ABQ4EGB6</accession>
<dbReference type="RefSeq" id="WP_203855430.1">
    <property type="nucleotide sequence ID" value="NZ_BAAAZQ010000003.1"/>
</dbReference>
<name>A0ABQ4EGB6_9ACTN</name>
<proteinExistence type="predicted"/>
<evidence type="ECO:0000313" key="3">
    <source>
        <dbReference type="Proteomes" id="UP000621500"/>
    </source>
</evidence>
<keyword evidence="3" id="KW-1185">Reference proteome</keyword>
<dbReference type="EMBL" id="BONX01000002">
    <property type="protein sequence ID" value="GIG93773.1"/>
    <property type="molecule type" value="Genomic_DNA"/>
</dbReference>
<dbReference type="Proteomes" id="UP000621500">
    <property type="component" value="Unassembled WGS sequence"/>
</dbReference>
<dbReference type="Gene3D" id="3.40.50.300">
    <property type="entry name" value="P-loop containing nucleotide triphosphate hydrolases"/>
    <property type="match status" value="1"/>
</dbReference>
<dbReference type="SMART" id="SM00421">
    <property type="entry name" value="HTH_LUXR"/>
    <property type="match status" value="1"/>
</dbReference>
<dbReference type="CDD" id="cd06170">
    <property type="entry name" value="LuxR_C_like"/>
    <property type="match status" value="1"/>
</dbReference>
<dbReference type="InterPro" id="IPR000792">
    <property type="entry name" value="Tscrpt_reg_LuxR_C"/>
</dbReference>
<sequence length="914" mass="95633">MTVAYPAGASKREIEVLVMLGARLSNADIAGRLHLSVRTVESHVSALLRKYGVADRRALAEIAVQAQAGAPVPGRLAGLQPALTTFVGRSAEHEHLMEALRGARLVTVVGPGGVGKTRLAGRIAEAAGPSFPSGGAFVDLVPARGGYVAQAVAAALGVSERPQQSLEDAVVERLGEGRSLLVLDNCEHVIDVVARFAERVLTGCPGTRILATSRERLGVPGERAVPLGPLPLESDAERLFVDRATAADPGFAADPVVVAKLCTRLDGMPLAIELAAARSATLGENGLLAALDDHLRLVTGGRGVDERHHSLRAVIGWSHDLLDDEERALFRRLAAFAGAFDLDAVAATSPAESTRGAVADVLGRLAEKSLVTVHRREGVARWRLLQTVRAFAAEQLDASGERPEIQDRHLRWAADVATELETRLDGDEWYEEFDAVADDLRAALAAAPAGPAALPHRLARTLAHLAYARRFLMESLGHYRAAAERAPAPGEAAADLYAAAAVSHAVGDDGQRPFDLLLAAAERARTAGNHGATAIALAQAVTTARRHPAGFATEVPYERLRDLLDEAASVAGGSSDAVVAARLAEAAAWAATSDRYEADPALAEAAAAAARATGDPVLISAALDAVATAGVVAGRGAEVRRVTDERLALLPAMPRHDPNAAPEIVDTYRMAHLAALGVGDLPAALSIGQRTMDDDLAGSSYHSAALLITPLVLSGRFDEALRMAGTAWDGWQRAGRPRTGTMSPPMAAVALVHGLRGDDEGYALWRSRAIEVIGELPAHSTFVTMVDARLAVHAGRVGDAAALVSLAFNGIRSWSPPYSRAVGAELAVVAGLPDAPDLLSAAERHESAWAAACTARARGRHYGDGAALTAAVAGWERIGARFERASTLLLLPDRAAEGRRELAALGVEVPAERG</sequence>
<dbReference type="InterPro" id="IPR016032">
    <property type="entry name" value="Sig_transdc_resp-reg_C-effctor"/>
</dbReference>
<feature type="domain" description="HTH luxR-type" evidence="1">
    <location>
        <begin position="1"/>
        <end position="67"/>
    </location>
</feature>
<dbReference type="Pfam" id="PF00196">
    <property type="entry name" value="GerE"/>
    <property type="match status" value="1"/>
</dbReference>
<dbReference type="PANTHER" id="PTHR47691:SF3">
    <property type="entry name" value="HTH-TYPE TRANSCRIPTIONAL REGULATOR RV0890C-RELATED"/>
    <property type="match status" value="1"/>
</dbReference>
<evidence type="ECO:0000259" key="1">
    <source>
        <dbReference type="PROSITE" id="PS50043"/>
    </source>
</evidence>
<dbReference type="PROSITE" id="PS50043">
    <property type="entry name" value="HTH_LUXR_2"/>
    <property type="match status" value="1"/>
</dbReference>
<dbReference type="InterPro" id="IPR036388">
    <property type="entry name" value="WH-like_DNA-bd_sf"/>
</dbReference>
<reference evidence="2 3" key="1">
    <citation type="submission" date="2021-01" db="EMBL/GenBank/DDBJ databases">
        <title>Whole genome shotgun sequence of Plantactinospora mayteni NBRC 109088.</title>
        <authorList>
            <person name="Komaki H."/>
            <person name="Tamura T."/>
        </authorList>
    </citation>
    <scope>NUCLEOTIDE SEQUENCE [LARGE SCALE GENOMIC DNA]</scope>
    <source>
        <strain evidence="2 3">NBRC 109088</strain>
    </source>
</reference>
<dbReference type="PANTHER" id="PTHR47691">
    <property type="entry name" value="REGULATOR-RELATED"/>
    <property type="match status" value="1"/>
</dbReference>
<comment type="caution">
    <text evidence="2">The sequence shown here is derived from an EMBL/GenBank/DDBJ whole genome shotgun (WGS) entry which is preliminary data.</text>
</comment>
<evidence type="ECO:0000313" key="2">
    <source>
        <dbReference type="EMBL" id="GIG93773.1"/>
    </source>
</evidence>
<dbReference type="SUPFAM" id="SSF52540">
    <property type="entry name" value="P-loop containing nucleoside triphosphate hydrolases"/>
    <property type="match status" value="1"/>
</dbReference>